<dbReference type="Proteomes" id="UP000009072">
    <property type="component" value="Chromosome"/>
</dbReference>
<evidence type="ECO:0000313" key="2">
    <source>
        <dbReference type="EMBL" id="AAT27507.1"/>
    </source>
</evidence>
<feature type="transmembrane region" description="Helical" evidence="1">
    <location>
        <begin position="113"/>
        <end position="137"/>
    </location>
</feature>
<keyword evidence="1" id="KW-1133">Transmembrane helix</keyword>
<keyword evidence="1" id="KW-0472">Membrane</keyword>
<sequence length="149" mass="16518">MNVINNQLDELKRLHKYSLKSAKLGLWSAILVLMGIIFSIIGAAVILPLSVNSNINAIVDTILIVSFVVIAIQVILYIATFVIGIIWLVFSILALVESIKISKESFKQERTEIILMLSLGLGFLIVFGLGFIFQFIASSKINKLINKIK</sequence>
<keyword evidence="3" id="KW-1185">Reference proteome</keyword>
<evidence type="ECO:0000313" key="3">
    <source>
        <dbReference type="Proteomes" id="UP000009072"/>
    </source>
</evidence>
<name>Q6KIR8_MYCM1</name>
<keyword evidence="1" id="KW-0812">Transmembrane</keyword>
<accession>Q6KIR8</accession>
<feature type="transmembrane region" description="Helical" evidence="1">
    <location>
        <begin position="61"/>
        <end position="93"/>
    </location>
</feature>
<organism evidence="2 3">
    <name type="scientific">Mycoplasma mobile (strain ATCC 43663 / 163K / NCTC 11711)</name>
    <name type="common">Mesomycoplasma mobile</name>
    <dbReference type="NCBI Taxonomy" id="267748"/>
    <lineage>
        <taxon>Bacteria</taxon>
        <taxon>Bacillati</taxon>
        <taxon>Mycoplasmatota</taxon>
        <taxon>Mycoplasmoidales</taxon>
        <taxon>Metamycoplasmataceae</taxon>
        <taxon>Mesomycoplasma</taxon>
    </lineage>
</organism>
<feature type="transmembrane region" description="Helical" evidence="1">
    <location>
        <begin position="24"/>
        <end position="49"/>
    </location>
</feature>
<dbReference type="HOGENOM" id="CLU_1747626_0_0_14"/>
<dbReference type="RefSeq" id="WP_011264541.1">
    <property type="nucleotide sequence ID" value="NC_006908.1"/>
</dbReference>
<proteinExistence type="predicted"/>
<gene>
    <name evidence="2" type="ordered locus">MMOB0210</name>
</gene>
<evidence type="ECO:0000256" key="1">
    <source>
        <dbReference type="SAM" id="Phobius"/>
    </source>
</evidence>
<dbReference type="AlphaFoldDB" id="Q6KIR8"/>
<protein>
    <submittedName>
        <fullName evidence="2">Uncharacterized protein</fullName>
    </submittedName>
</protein>
<dbReference type="KEGG" id="mmo:MMOB0210"/>
<dbReference type="EMBL" id="AE017308">
    <property type="protein sequence ID" value="AAT27507.1"/>
    <property type="molecule type" value="Genomic_DNA"/>
</dbReference>
<reference evidence="2 3" key="1">
    <citation type="journal article" date="2004" name="Genome Res.">
        <title>The complete genome and proteome of Mycoplasma mobile.</title>
        <authorList>
            <person name="Jaffe J.D."/>
            <person name="Stange-Thomann N."/>
            <person name="Smith C."/>
            <person name="DeCaprio D."/>
            <person name="Fisher S."/>
            <person name="Butler J."/>
            <person name="Calvo S."/>
            <person name="Elkins T."/>
            <person name="FitzGerald M.G."/>
            <person name="Hafez N."/>
            <person name="Kodira C.D."/>
            <person name="Major J."/>
            <person name="Wang S."/>
            <person name="Wilkinson J."/>
            <person name="Nicol R."/>
            <person name="Nusbaum C."/>
            <person name="Birren B."/>
            <person name="Berg H.C."/>
            <person name="Church G.M."/>
        </authorList>
    </citation>
    <scope>NUCLEOTIDE SEQUENCE [LARGE SCALE GENOMIC DNA]</scope>
    <source>
        <strain evidence="3">ATCC 43663 / 163K / NCTC 11711</strain>
    </source>
</reference>